<sequence length="263" mass="28101">MNCSVGYVMTGQNAKYAVFGCENCENEVWIPSADSSHFGPAYLEDARTSGGQGTVQFRVGKTADAASDVVHCTFENILLLRGAGNTKQAFQFRASYVNTYTGCRAYGGPNSVDNVSTGTLINCDFTVSRFTSNISSEGSWAPVIGDSWGNYFSTTVSTGQYSRNGNVVTAVARVAWSSKGSAGASPLILTLPIPARNASELKQAVTIGDYSGLNTIRPVTANILPDTSLMTFHWVDNSNVWSDLFANQCNNGGELVVSMTYLI</sequence>
<organism evidence="1 2">
    <name type="scientific">Sphingomonas cavernae</name>
    <dbReference type="NCBI Taxonomy" id="2320861"/>
    <lineage>
        <taxon>Bacteria</taxon>
        <taxon>Pseudomonadati</taxon>
        <taxon>Pseudomonadota</taxon>
        <taxon>Alphaproteobacteria</taxon>
        <taxon>Sphingomonadales</taxon>
        <taxon>Sphingomonadaceae</taxon>
        <taxon>Sphingomonas</taxon>
    </lineage>
</organism>
<protein>
    <submittedName>
        <fullName evidence="1">Uncharacterized protein</fullName>
    </submittedName>
</protein>
<name>A0A418W748_9SPHN</name>
<dbReference type="RefSeq" id="WP_119764896.1">
    <property type="nucleotide sequence ID" value="NZ_QYUM01000004.1"/>
</dbReference>
<evidence type="ECO:0000313" key="2">
    <source>
        <dbReference type="Proteomes" id="UP000286100"/>
    </source>
</evidence>
<dbReference type="Proteomes" id="UP000286100">
    <property type="component" value="Unassembled WGS sequence"/>
</dbReference>
<accession>A0A418W748</accession>
<comment type="caution">
    <text evidence="1">The sequence shown here is derived from an EMBL/GenBank/DDBJ whole genome shotgun (WGS) entry which is preliminary data.</text>
</comment>
<dbReference type="EMBL" id="QYUM01000004">
    <property type="protein sequence ID" value="RJF85798.1"/>
    <property type="molecule type" value="Genomic_DNA"/>
</dbReference>
<gene>
    <name evidence="1" type="ORF">D3876_18150</name>
</gene>
<evidence type="ECO:0000313" key="1">
    <source>
        <dbReference type="EMBL" id="RJF85798.1"/>
    </source>
</evidence>
<keyword evidence="2" id="KW-1185">Reference proteome</keyword>
<dbReference type="AlphaFoldDB" id="A0A418W748"/>
<reference evidence="1 2" key="1">
    <citation type="submission" date="2018-09" db="EMBL/GenBank/DDBJ databases">
        <authorList>
            <person name="Zhu H."/>
        </authorList>
    </citation>
    <scope>NUCLEOTIDE SEQUENCE [LARGE SCALE GENOMIC DNA]</scope>
    <source>
        <strain evidence="1 2">K2R01-6</strain>
    </source>
</reference>
<proteinExistence type="predicted"/>